<gene>
    <name evidence="3" type="ORF">HF324_18295</name>
    <name evidence="2" type="ORF">HF329_18655</name>
</gene>
<dbReference type="EMBL" id="CP051204">
    <property type="protein sequence ID" value="QJB39703.1"/>
    <property type="molecule type" value="Genomic_DNA"/>
</dbReference>
<reference evidence="4" key="1">
    <citation type="submission" date="2020-04" db="EMBL/GenBank/DDBJ databases">
        <authorList>
            <person name="Kittiwongwattana C."/>
        </authorList>
    </citation>
    <scope>NUCLEOTIDE SEQUENCE [LARGE SCALE GENOMIC DNA]</scope>
    <source>
        <strain evidence="3">1303</strain>
        <strain evidence="4">1310</strain>
    </source>
</reference>
<name>A0AAE7D8B0_9BACT</name>
<proteinExistence type="predicted"/>
<evidence type="ECO:0000313" key="5">
    <source>
        <dbReference type="Proteomes" id="UP000503144"/>
    </source>
</evidence>
<sequence>MPFSRILTILLLISTFSFSARAQGLLNRTVTVEAKKQKLSEVLNIISRQGNFFFSYISNILPQDSLVSISVKNKTVRQTLDQLLEGEYLYKESGNYIILFKKSPGQVYYQVTGFVTDSKTGQRVPNASVYERQQLISTLTNNEGYFRLRLRDKTPTAAISISKDLYTDTSVLVHAGQDQELTVNISPVSYQLRVVEITGHNMKVEKTWWGRTVLSSRQKMQSLNIGGFFADKPYQASLTPGLGSHGKMSGQVVNKFSINFIGGYAAGVDGFELGTVFNIVKGNMQHVQLGGVFNVVGGKTKGVQIAGVHNQVLDSVRGVQVGGVSNIVQGSTDGVQISGVLNQIHGNMEGVQAQGVLGIVHGNADGWQVAGIGNYVGGEISGAQLGGVYNYAGRGVGGAQLSTIGNISHGTMRGLQLGTIFNYARHLKGVQIGLVNIADTSSGYTIGLVNIVKHGYHKLSVYTNEVVNYNVAWKTGSRKLYSILLAGLNVGDNKVYTLGYGIGREFNFNKRLFLAAEITGQSLYTGNEKGSQLYRVQPLLNFRISDKFSIFAGPAMSFHLYQEWDPKAGYMSELPGSGYHPFKLGDAGRGWVGWQAGISIF</sequence>
<dbReference type="InterPro" id="IPR058093">
    <property type="entry name" value="LA_2272-like"/>
</dbReference>
<feature type="signal peptide" evidence="1">
    <location>
        <begin position="1"/>
        <end position="22"/>
    </location>
</feature>
<dbReference type="SUPFAM" id="SSF49464">
    <property type="entry name" value="Carboxypeptidase regulatory domain-like"/>
    <property type="match status" value="1"/>
</dbReference>
<evidence type="ECO:0008006" key="6">
    <source>
        <dbReference type="Google" id="ProtNLM"/>
    </source>
</evidence>
<keyword evidence="5" id="KW-1185">Reference proteome</keyword>
<dbReference type="AlphaFoldDB" id="A0AAE7D8B0"/>
<dbReference type="NCBIfam" id="NF047436">
    <property type="entry name" value="LA_2272_repeat"/>
    <property type="match status" value="1"/>
</dbReference>
<dbReference type="InterPro" id="IPR008969">
    <property type="entry name" value="CarboxyPept-like_regulatory"/>
</dbReference>
<protein>
    <recommendedName>
        <fullName evidence="6">Carboxypeptidase-like regulatory domain-containing protein</fullName>
    </recommendedName>
</protein>
<evidence type="ECO:0000256" key="1">
    <source>
        <dbReference type="SAM" id="SignalP"/>
    </source>
</evidence>
<evidence type="ECO:0000313" key="2">
    <source>
        <dbReference type="EMBL" id="QJB33227.1"/>
    </source>
</evidence>
<dbReference type="Proteomes" id="UP000502421">
    <property type="component" value="Chromosome"/>
</dbReference>
<feature type="chain" id="PRO_5041970485" description="Carboxypeptidase-like regulatory domain-containing protein" evidence="1">
    <location>
        <begin position="23"/>
        <end position="601"/>
    </location>
</feature>
<dbReference type="Gene3D" id="2.60.40.1120">
    <property type="entry name" value="Carboxypeptidase-like, regulatory domain"/>
    <property type="match status" value="1"/>
</dbReference>
<dbReference type="Proteomes" id="UP000503144">
    <property type="component" value="Chromosome"/>
</dbReference>
<dbReference type="EMBL" id="CP051205">
    <property type="protein sequence ID" value="QJB33227.1"/>
    <property type="molecule type" value="Genomic_DNA"/>
</dbReference>
<dbReference type="KEGG" id="coy:HF329_18655"/>
<reference evidence="2" key="2">
    <citation type="submission" date="2020-09" db="EMBL/GenBank/DDBJ databases">
        <authorList>
            <person name="Kittiwongwattana C."/>
        </authorList>
    </citation>
    <scope>NUCLEOTIDE SEQUENCE</scope>
    <source>
        <strain evidence="2">1310</strain>
    </source>
</reference>
<accession>A0AAE7D8B0</accession>
<dbReference type="RefSeq" id="WP_168806190.1">
    <property type="nucleotide sequence ID" value="NZ_CP051204.2"/>
</dbReference>
<evidence type="ECO:0000313" key="4">
    <source>
        <dbReference type="Proteomes" id="UP000502421"/>
    </source>
</evidence>
<keyword evidence="1" id="KW-0732">Signal</keyword>
<evidence type="ECO:0000313" key="3">
    <source>
        <dbReference type="EMBL" id="QJB39703.1"/>
    </source>
</evidence>
<organism evidence="2 4">
    <name type="scientific">Chitinophaga oryzae</name>
    <dbReference type="NCBI Taxonomy" id="2725414"/>
    <lineage>
        <taxon>Bacteria</taxon>
        <taxon>Pseudomonadati</taxon>
        <taxon>Bacteroidota</taxon>
        <taxon>Chitinophagia</taxon>
        <taxon>Chitinophagales</taxon>
        <taxon>Chitinophagaceae</taxon>
        <taxon>Chitinophaga</taxon>
    </lineage>
</organism>